<name>A0A817F9Z2_LEPSM</name>
<dbReference type="AlphaFoldDB" id="A0A817F9Z2"/>
<proteinExistence type="predicted"/>
<dbReference type="Proteomes" id="UP000675881">
    <property type="component" value="Unassembled WGS sequence"/>
</dbReference>
<evidence type="ECO:0000313" key="1">
    <source>
        <dbReference type="EMBL" id="CAF2741724.1"/>
    </source>
</evidence>
<reference evidence="1" key="1">
    <citation type="submission" date="2021-02" db="EMBL/GenBank/DDBJ databases">
        <authorList>
            <person name="Bekaert M."/>
        </authorList>
    </citation>
    <scope>NUCLEOTIDE SEQUENCE</scope>
    <source>
        <strain evidence="1">IoA-00</strain>
    </source>
</reference>
<dbReference type="EMBL" id="CAJNVT010000013">
    <property type="protein sequence ID" value="CAF2741724.1"/>
    <property type="molecule type" value="Genomic_DNA"/>
</dbReference>
<evidence type="ECO:0000313" key="2">
    <source>
        <dbReference type="Proteomes" id="UP000675881"/>
    </source>
</evidence>
<keyword evidence="2" id="KW-1185">Reference proteome</keyword>
<organism evidence="1 2">
    <name type="scientific">Lepeophtheirus salmonis</name>
    <name type="common">Salmon louse</name>
    <name type="synonym">Caligus salmonis</name>
    <dbReference type="NCBI Taxonomy" id="72036"/>
    <lineage>
        <taxon>Eukaryota</taxon>
        <taxon>Metazoa</taxon>
        <taxon>Ecdysozoa</taxon>
        <taxon>Arthropoda</taxon>
        <taxon>Crustacea</taxon>
        <taxon>Multicrustacea</taxon>
        <taxon>Hexanauplia</taxon>
        <taxon>Copepoda</taxon>
        <taxon>Siphonostomatoida</taxon>
        <taxon>Caligidae</taxon>
        <taxon>Lepeophtheirus</taxon>
    </lineage>
</organism>
<gene>
    <name evidence="1" type="ORF">LSAA_77</name>
</gene>
<sequence length="225" mass="25692">MFPSLKDSDTLHVTTCFLYPRHENLASFGENCLPSPLPQSSGRRFFSDHGANLGENALFQMIKWLKDTFQMSWRYYYGQQMLELFSSSPVIGFYHINYLSYDNKLINWPKTRVALIWSSRTIIDDPAKLSPRYEMGKMSSFCGVSVERIKNSGAYFDRSCCIRQDLEATKMFLQISSLPDIQVLYSQLACHSYFSTTATLSYLGSGASGLSQNLSQFLRINPNNN</sequence>
<accession>A0A817F9Z2</accession>
<comment type="caution">
    <text evidence="1">The sequence shown here is derived from an EMBL/GenBank/DDBJ whole genome shotgun (WGS) entry which is preliminary data.</text>
</comment>
<protein>
    <submittedName>
        <fullName evidence="1">(salmon louse) hypothetical protein</fullName>
    </submittedName>
</protein>
<dbReference type="OrthoDB" id="360689at2759"/>